<gene>
    <name evidence="2" type="ORF">AM305_01739</name>
</gene>
<proteinExistence type="predicted"/>
<dbReference type="EMBL" id="ACQL01000112">
    <property type="protein sequence ID" value="EER46438.1"/>
    <property type="molecule type" value="Genomic_DNA"/>
</dbReference>
<protein>
    <submittedName>
        <fullName evidence="2">Uncharacterized protein</fullName>
    </submittedName>
</protein>
<evidence type="ECO:0000256" key="1">
    <source>
        <dbReference type="SAM" id="SignalP"/>
    </source>
</evidence>
<evidence type="ECO:0000313" key="2">
    <source>
        <dbReference type="EMBL" id="EER46438.1"/>
    </source>
</evidence>
<organism evidence="2 3">
    <name type="scientific">Actinobacillus minor NM305</name>
    <dbReference type="NCBI Taxonomy" id="637911"/>
    <lineage>
        <taxon>Bacteria</taxon>
        <taxon>Pseudomonadati</taxon>
        <taxon>Pseudomonadota</taxon>
        <taxon>Gammaproteobacteria</taxon>
        <taxon>Pasteurellales</taxon>
        <taxon>Pasteurellaceae</taxon>
        <taxon>Actinobacillus</taxon>
    </lineage>
</organism>
<feature type="chain" id="PRO_5002954646" evidence="1">
    <location>
        <begin position="24"/>
        <end position="109"/>
    </location>
</feature>
<accession>C5S3S5</accession>
<sequence length="109" mass="12680">MKLRKLKTTIIFSLLLSSTIALANSVNLRNLSGEEYYFIQIKIDKVNNARDNRIASIRAKSQLAKYLKKQSESIVVDLKHFSLVEKVYYQDEVIFTFKIKKDDVHILSK</sequence>
<dbReference type="Proteomes" id="UP000005532">
    <property type="component" value="Unassembled WGS sequence"/>
</dbReference>
<comment type="caution">
    <text evidence="2">The sequence shown here is derived from an EMBL/GenBank/DDBJ whole genome shotgun (WGS) entry which is preliminary data.</text>
</comment>
<name>C5S3S5_9PAST</name>
<dbReference type="RefSeq" id="WP_005825188.1">
    <property type="nucleotide sequence ID" value="NZ_ACQL01000112.1"/>
</dbReference>
<evidence type="ECO:0000313" key="3">
    <source>
        <dbReference type="Proteomes" id="UP000005532"/>
    </source>
</evidence>
<feature type="signal peptide" evidence="1">
    <location>
        <begin position="1"/>
        <end position="23"/>
    </location>
</feature>
<reference evidence="2 3" key="1">
    <citation type="journal article" date="2010" name="Vet. Microbiol.">
        <title>Production of haemolysins by strains of the Actinobacillus minor/porcitonsillarum complex.</title>
        <authorList>
            <person name="Arya G."/>
            <person name="Niven D.F."/>
        </authorList>
    </citation>
    <scope>NUCLEOTIDE SEQUENCE [LARGE SCALE GENOMIC DNA]</scope>
    <source>
        <strain evidence="2 3">NM305</strain>
    </source>
</reference>
<keyword evidence="1" id="KW-0732">Signal</keyword>
<dbReference type="AlphaFoldDB" id="C5S3S5"/>